<feature type="non-terminal residue" evidence="1">
    <location>
        <position position="64"/>
    </location>
</feature>
<accession>A0A4Y2WAU1</accession>
<sequence length="64" mass="7045">MRCRNLLVADVSPVLQSNGEGHWHATDCDDEASFDLLCIQHPPYCLSTKTVAPESLHNGGRHSN</sequence>
<gene>
    <name evidence="1" type="ORF">AVEN_21996_1</name>
</gene>
<protein>
    <submittedName>
        <fullName evidence="1">Uncharacterized protein</fullName>
    </submittedName>
</protein>
<dbReference type="AlphaFoldDB" id="A0A4Y2WAU1"/>
<dbReference type="EMBL" id="BGPR01057883">
    <property type="protein sequence ID" value="GBO34102.1"/>
    <property type="molecule type" value="Genomic_DNA"/>
</dbReference>
<organism evidence="1 2">
    <name type="scientific">Araneus ventricosus</name>
    <name type="common">Orbweaver spider</name>
    <name type="synonym">Epeira ventricosa</name>
    <dbReference type="NCBI Taxonomy" id="182803"/>
    <lineage>
        <taxon>Eukaryota</taxon>
        <taxon>Metazoa</taxon>
        <taxon>Ecdysozoa</taxon>
        <taxon>Arthropoda</taxon>
        <taxon>Chelicerata</taxon>
        <taxon>Arachnida</taxon>
        <taxon>Araneae</taxon>
        <taxon>Araneomorphae</taxon>
        <taxon>Entelegynae</taxon>
        <taxon>Araneoidea</taxon>
        <taxon>Araneidae</taxon>
        <taxon>Araneus</taxon>
    </lineage>
</organism>
<proteinExistence type="predicted"/>
<evidence type="ECO:0000313" key="1">
    <source>
        <dbReference type="EMBL" id="GBO34102.1"/>
    </source>
</evidence>
<dbReference type="Proteomes" id="UP000499080">
    <property type="component" value="Unassembled WGS sequence"/>
</dbReference>
<keyword evidence="2" id="KW-1185">Reference proteome</keyword>
<comment type="caution">
    <text evidence="1">The sequence shown here is derived from an EMBL/GenBank/DDBJ whole genome shotgun (WGS) entry which is preliminary data.</text>
</comment>
<reference evidence="1 2" key="1">
    <citation type="journal article" date="2019" name="Sci. Rep.">
        <title>Orb-weaving spider Araneus ventricosus genome elucidates the spidroin gene catalogue.</title>
        <authorList>
            <person name="Kono N."/>
            <person name="Nakamura H."/>
            <person name="Ohtoshi R."/>
            <person name="Moran D.A.P."/>
            <person name="Shinohara A."/>
            <person name="Yoshida Y."/>
            <person name="Fujiwara M."/>
            <person name="Mori M."/>
            <person name="Tomita M."/>
            <person name="Arakawa K."/>
        </authorList>
    </citation>
    <scope>NUCLEOTIDE SEQUENCE [LARGE SCALE GENOMIC DNA]</scope>
</reference>
<name>A0A4Y2WAU1_ARAVE</name>
<evidence type="ECO:0000313" key="2">
    <source>
        <dbReference type="Proteomes" id="UP000499080"/>
    </source>
</evidence>